<accession>A0A8B8AFD0</accession>
<organism evidence="1 2">
    <name type="scientific">Crassostrea virginica</name>
    <name type="common">Eastern oyster</name>
    <dbReference type="NCBI Taxonomy" id="6565"/>
    <lineage>
        <taxon>Eukaryota</taxon>
        <taxon>Metazoa</taxon>
        <taxon>Spiralia</taxon>
        <taxon>Lophotrochozoa</taxon>
        <taxon>Mollusca</taxon>
        <taxon>Bivalvia</taxon>
        <taxon>Autobranchia</taxon>
        <taxon>Pteriomorphia</taxon>
        <taxon>Ostreida</taxon>
        <taxon>Ostreoidea</taxon>
        <taxon>Ostreidae</taxon>
        <taxon>Crassostrea</taxon>
    </lineage>
</organism>
<dbReference type="Proteomes" id="UP000694844">
    <property type="component" value="Chromosome 6"/>
</dbReference>
<protein>
    <submittedName>
        <fullName evidence="2">Uncharacterized protein LOC111100843 isoform X2</fullName>
    </submittedName>
</protein>
<dbReference type="AlphaFoldDB" id="A0A8B8AFD0"/>
<dbReference type="OrthoDB" id="6128620at2759"/>
<reference evidence="2" key="1">
    <citation type="submission" date="2025-08" db="UniProtKB">
        <authorList>
            <consortium name="RefSeq"/>
        </authorList>
    </citation>
    <scope>IDENTIFICATION</scope>
    <source>
        <tissue evidence="2">Whole sample</tissue>
    </source>
</reference>
<dbReference type="GeneID" id="111100843"/>
<keyword evidence="1" id="KW-1185">Reference proteome</keyword>
<sequence>MPRNDTSGKKVTKKYFDKKLKLTDERKQAIITTLGPIEVDLGGDTGVCQKCFRAVERLNKIEKEATELRCDLKRSADNVKDSLMISLPSPKRLTGLECKTKRMLCSPGIQQPRKKVTPLLPITYVQPVYVLPFSDITNTGQSTAKPCKAVRRSLGTCFSEPIDTVTLQGEVEVQLLFISGSADQTLK</sequence>
<evidence type="ECO:0000313" key="1">
    <source>
        <dbReference type="Proteomes" id="UP000694844"/>
    </source>
</evidence>
<name>A0A8B8AFD0_CRAVI</name>
<evidence type="ECO:0000313" key="2">
    <source>
        <dbReference type="RefSeq" id="XP_022288664.1"/>
    </source>
</evidence>
<proteinExistence type="predicted"/>
<gene>
    <name evidence="2" type="primary">LOC111100843</name>
</gene>
<dbReference type="RefSeq" id="XP_022288664.1">
    <property type="nucleotide sequence ID" value="XM_022432956.1"/>
</dbReference>